<dbReference type="GO" id="GO:0005829">
    <property type="term" value="C:cytosol"/>
    <property type="evidence" value="ECO:0007669"/>
    <property type="project" value="UniProtKB-SubCell"/>
</dbReference>
<evidence type="ECO:0000256" key="4">
    <source>
        <dbReference type="ARBA" id="ARBA00010448"/>
    </source>
</evidence>
<organism evidence="14 15">
    <name type="scientific">Lates calcarifer</name>
    <name type="common">Barramundi</name>
    <name type="synonym">Holocentrus calcarifer</name>
    <dbReference type="NCBI Taxonomy" id="8187"/>
    <lineage>
        <taxon>Eukaryota</taxon>
        <taxon>Metazoa</taxon>
        <taxon>Chordata</taxon>
        <taxon>Craniata</taxon>
        <taxon>Vertebrata</taxon>
        <taxon>Euteleostomi</taxon>
        <taxon>Actinopterygii</taxon>
        <taxon>Neopterygii</taxon>
        <taxon>Teleostei</taxon>
        <taxon>Neoteleostei</taxon>
        <taxon>Acanthomorphata</taxon>
        <taxon>Carangaria</taxon>
        <taxon>Carangaria incertae sedis</taxon>
        <taxon>Centropomidae</taxon>
        <taxon>Lates</taxon>
    </lineage>
</organism>
<dbReference type="SUPFAM" id="SSF50353">
    <property type="entry name" value="Cytokine"/>
    <property type="match status" value="1"/>
</dbReference>
<dbReference type="GO" id="GO:0005764">
    <property type="term" value="C:lysosome"/>
    <property type="evidence" value="ECO:0007669"/>
    <property type="project" value="UniProtKB-SubCell"/>
</dbReference>
<keyword evidence="5" id="KW-0963">Cytoplasm</keyword>
<feature type="chain" id="PRO_5021477385" description="Interleukin-1" evidence="13">
    <location>
        <begin position="27"/>
        <end position="190"/>
    </location>
</feature>
<dbReference type="SMART" id="SM00125">
    <property type="entry name" value="IL1"/>
    <property type="match status" value="1"/>
</dbReference>
<reference evidence="15" key="1">
    <citation type="submission" date="2015-09" db="EMBL/GenBank/DDBJ databases">
        <authorList>
            <person name="Sai Rama Sridatta P."/>
        </authorList>
    </citation>
    <scope>NUCLEOTIDE SEQUENCE [LARGE SCALE GENOMIC DNA]</scope>
</reference>
<dbReference type="PRINTS" id="PR01357">
    <property type="entry name" value="INTRLEUKN1AB"/>
</dbReference>
<comment type="similarity">
    <text evidence="4 12">Belongs to the IL-1 family.</text>
</comment>
<evidence type="ECO:0000313" key="15">
    <source>
        <dbReference type="Proteomes" id="UP000314980"/>
    </source>
</evidence>
<dbReference type="GO" id="GO:0005125">
    <property type="term" value="F:cytokine activity"/>
    <property type="evidence" value="ECO:0007669"/>
    <property type="project" value="UniProtKB-UniRule"/>
</dbReference>
<keyword evidence="11" id="KW-0497">Mitogen</keyword>
<dbReference type="GO" id="GO:1901222">
    <property type="term" value="P:regulation of non-canonical NF-kappaB signal transduction"/>
    <property type="evidence" value="ECO:0007669"/>
    <property type="project" value="TreeGrafter"/>
</dbReference>
<keyword evidence="15" id="KW-1185">Reference proteome</keyword>
<dbReference type="Proteomes" id="UP000314980">
    <property type="component" value="Unassembled WGS sequence"/>
</dbReference>
<evidence type="ECO:0000256" key="8">
    <source>
        <dbReference type="ARBA" id="ARBA00022620"/>
    </source>
</evidence>
<dbReference type="PANTHER" id="PTHR10078:SF30">
    <property type="entry name" value="INTERLEUKIN-1 BETA"/>
    <property type="match status" value="1"/>
</dbReference>
<dbReference type="GO" id="GO:0019221">
    <property type="term" value="P:cytokine-mediated signaling pathway"/>
    <property type="evidence" value="ECO:0007669"/>
    <property type="project" value="TreeGrafter"/>
</dbReference>
<evidence type="ECO:0000256" key="3">
    <source>
        <dbReference type="ARBA" id="ARBA00004550"/>
    </source>
</evidence>
<dbReference type="GO" id="GO:0071222">
    <property type="term" value="P:cellular response to lipopolysaccharide"/>
    <property type="evidence" value="ECO:0007669"/>
    <property type="project" value="TreeGrafter"/>
</dbReference>
<keyword evidence="9" id="KW-0395">Inflammatory response</keyword>
<keyword evidence="7 12" id="KW-0964">Secreted</keyword>
<dbReference type="GO" id="GO:0051781">
    <property type="term" value="P:positive regulation of cell division"/>
    <property type="evidence" value="ECO:0007669"/>
    <property type="project" value="UniProtKB-KW"/>
</dbReference>
<dbReference type="GO" id="GO:0010628">
    <property type="term" value="P:positive regulation of gene expression"/>
    <property type="evidence" value="ECO:0007669"/>
    <property type="project" value="TreeGrafter"/>
</dbReference>
<evidence type="ECO:0000256" key="11">
    <source>
        <dbReference type="ARBA" id="ARBA00023246"/>
    </source>
</evidence>
<proteinExistence type="inferred from homology"/>
<keyword evidence="13" id="KW-0732">Signal</keyword>
<feature type="signal peptide" evidence="13">
    <location>
        <begin position="1"/>
        <end position="26"/>
    </location>
</feature>
<evidence type="ECO:0000256" key="5">
    <source>
        <dbReference type="ARBA" id="ARBA00022490"/>
    </source>
</evidence>
<dbReference type="GO" id="GO:0005615">
    <property type="term" value="C:extracellular space"/>
    <property type="evidence" value="ECO:0007669"/>
    <property type="project" value="UniProtKB-KW"/>
</dbReference>
<keyword evidence="10" id="KW-0458">Lysosome</keyword>
<dbReference type="InterPro" id="IPR000975">
    <property type="entry name" value="IL-1_fam"/>
</dbReference>
<dbReference type="GO" id="GO:0001660">
    <property type="term" value="P:fever generation"/>
    <property type="evidence" value="ECO:0007669"/>
    <property type="project" value="UniProtKB-KW"/>
</dbReference>
<evidence type="ECO:0000256" key="9">
    <source>
        <dbReference type="ARBA" id="ARBA00023198"/>
    </source>
</evidence>
<name>A0A4W6EUX1_LATCA</name>
<keyword evidence="8" id="KW-0666">Pyrogen</keyword>
<dbReference type="GeneTree" id="ENSGT00950000182943"/>
<dbReference type="PRINTS" id="PR00264">
    <property type="entry name" value="INTERLEUKIN1"/>
</dbReference>
<evidence type="ECO:0000256" key="2">
    <source>
        <dbReference type="ARBA" id="ARBA00004514"/>
    </source>
</evidence>
<evidence type="ECO:0000256" key="6">
    <source>
        <dbReference type="ARBA" id="ARBA00022514"/>
    </source>
</evidence>
<dbReference type="GO" id="GO:0005149">
    <property type="term" value="F:interleukin-1 receptor binding"/>
    <property type="evidence" value="ECO:0007669"/>
    <property type="project" value="UniProtKB-UniRule"/>
</dbReference>
<dbReference type="GO" id="GO:0048246">
    <property type="term" value="P:macrophage chemotaxis"/>
    <property type="evidence" value="ECO:0007669"/>
    <property type="project" value="TreeGrafter"/>
</dbReference>
<reference evidence="14" key="2">
    <citation type="submission" date="2025-08" db="UniProtKB">
        <authorList>
            <consortium name="Ensembl"/>
        </authorList>
    </citation>
    <scope>IDENTIFICATION</scope>
</reference>
<dbReference type="Pfam" id="PF00340">
    <property type="entry name" value="IL1"/>
    <property type="match status" value="1"/>
</dbReference>
<evidence type="ECO:0000256" key="7">
    <source>
        <dbReference type="ARBA" id="ARBA00022525"/>
    </source>
</evidence>
<dbReference type="InterPro" id="IPR008996">
    <property type="entry name" value="IL1/FGF"/>
</dbReference>
<protein>
    <recommendedName>
        <fullName evidence="12">Interleukin-1</fullName>
    </recommendedName>
</protein>
<dbReference type="GO" id="GO:0006955">
    <property type="term" value="P:immune response"/>
    <property type="evidence" value="ECO:0007669"/>
    <property type="project" value="InterPro"/>
</dbReference>
<dbReference type="Ensembl" id="ENSLCAT00010042046.1">
    <property type="protein sequence ID" value="ENSLCAP00010041027.1"/>
    <property type="gene ID" value="ENSLCAG00010019229.1"/>
</dbReference>
<evidence type="ECO:0000313" key="14">
    <source>
        <dbReference type="Ensembl" id="ENSLCAP00010041027.1"/>
    </source>
</evidence>
<keyword evidence="6" id="KW-0202">Cytokine</keyword>
<comment type="subcellular location">
    <subcellularLocation>
        <location evidence="2">Cytoplasm</location>
        <location evidence="2">Cytosol</location>
    </subcellularLocation>
    <subcellularLocation>
        <location evidence="1">Lysosome</location>
    </subcellularLocation>
    <subcellularLocation>
        <location evidence="3">Secreted</location>
        <location evidence="3">Extracellular exosome</location>
    </subcellularLocation>
</comment>
<dbReference type="PANTHER" id="PTHR10078">
    <property type="entry name" value="INTERLEUKIN-1 FAMILY MEMBER"/>
    <property type="match status" value="1"/>
</dbReference>
<evidence type="ECO:0000256" key="12">
    <source>
        <dbReference type="RuleBase" id="RU003753"/>
    </source>
</evidence>
<sequence length="190" mass="21797">MQGVATLLLLTSNISFFLSTETIVKGVKISATGERRFVFERINSLECTLTDNSQKDIICTSEDLKLQAVTLKGGNLNFKLVQYISPNDGQTVVLSIRNHNFYISCSMTGDKAELNLEEDLRSDPDMKRFLFFNREGPEICLHTFESVKYRGWFISTAYEKENEPLEMCRVDSAYREVYNLNVPRVMLYCT</sequence>
<evidence type="ECO:0000256" key="13">
    <source>
        <dbReference type="SAM" id="SignalP"/>
    </source>
</evidence>
<accession>A0A4W6EUX1</accession>
<evidence type="ECO:0000256" key="1">
    <source>
        <dbReference type="ARBA" id="ARBA00004371"/>
    </source>
</evidence>
<dbReference type="GO" id="GO:0042119">
    <property type="term" value="P:neutrophil activation"/>
    <property type="evidence" value="ECO:0007669"/>
    <property type="project" value="TreeGrafter"/>
</dbReference>
<reference evidence="14" key="3">
    <citation type="submission" date="2025-09" db="UniProtKB">
        <authorList>
            <consortium name="Ensembl"/>
        </authorList>
    </citation>
    <scope>IDENTIFICATION</scope>
</reference>
<dbReference type="AlphaFoldDB" id="A0A4W6EUX1"/>
<dbReference type="Gene3D" id="2.80.10.50">
    <property type="match status" value="1"/>
</dbReference>
<evidence type="ECO:0000256" key="10">
    <source>
        <dbReference type="ARBA" id="ARBA00023228"/>
    </source>
</evidence>